<dbReference type="OrthoDB" id="9808332at2"/>
<evidence type="ECO:0000256" key="3">
    <source>
        <dbReference type="ARBA" id="ARBA00022729"/>
    </source>
</evidence>
<evidence type="ECO:0000256" key="2">
    <source>
        <dbReference type="ARBA" id="ARBA00022448"/>
    </source>
</evidence>
<name>A0A7C8KQ20_9BACI</name>
<dbReference type="PANTHER" id="PTHR30061:SF50">
    <property type="entry name" value="MALTOSE_MALTODEXTRIN-BINDING PERIPLASMIC PROTEIN"/>
    <property type="match status" value="1"/>
</dbReference>
<dbReference type="GO" id="GO:0055052">
    <property type="term" value="C:ATP-binding cassette (ABC) transporter complex, substrate-binding subunit-containing"/>
    <property type="evidence" value="ECO:0007669"/>
    <property type="project" value="TreeGrafter"/>
</dbReference>
<dbReference type="Proteomes" id="UP000480246">
    <property type="component" value="Unassembled WGS sequence"/>
</dbReference>
<protein>
    <submittedName>
        <fullName evidence="5">Extracellular solute-binding protein</fullName>
    </submittedName>
</protein>
<accession>A0A7C8KQ20</accession>
<evidence type="ECO:0000313" key="6">
    <source>
        <dbReference type="Proteomes" id="UP000480246"/>
    </source>
</evidence>
<dbReference type="AlphaFoldDB" id="A0A7C8KQ20"/>
<dbReference type="PROSITE" id="PS51257">
    <property type="entry name" value="PROKAR_LIPOPROTEIN"/>
    <property type="match status" value="1"/>
</dbReference>
<dbReference type="Pfam" id="PF01547">
    <property type="entry name" value="SBP_bac_1"/>
    <property type="match status" value="1"/>
</dbReference>
<dbReference type="SUPFAM" id="SSF53850">
    <property type="entry name" value="Periplasmic binding protein-like II"/>
    <property type="match status" value="1"/>
</dbReference>
<feature type="chain" id="PRO_5039392333" evidence="4">
    <location>
        <begin position="23"/>
        <end position="412"/>
    </location>
</feature>
<comment type="caution">
    <text evidence="5">The sequence shown here is derived from an EMBL/GenBank/DDBJ whole genome shotgun (WGS) entry which is preliminary data.</text>
</comment>
<comment type="similarity">
    <text evidence="1">Belongs to the bacterial solute-binding protein 1 family.</text>
</comment>
<dbReference type="EMBL" id="WEID01000105">
    <property type="protein sequence ID" value="KAB8126544.1"/>
    <property type="molecule type" value="Genomic_DNA"/>
</dbReference>
<keyword evidence="6" id="KW-1185">Reference proteome</keyword>
<keyword evidence="3 4" id="KW-0732">Signal</keyword>
<dbReference type="Gene3D" id="3.40.190.10">
    <property type="entry name" value="Periplasmic binding protein-like II"/>
    <property type="match status" value="2"/>
</dbReference>
<organism evidence="5 6">
    <name type="scientific">Gracilibacillus oryzae</name>
    <dbReference type="NCBI Taxonomy" id="1672701"/>
    <lineage>
        <taxon>Bacteria</taxon>
        <taxon>Bacillati</taxon>
        <taxon>Bacillota</taxon>
        <taxon>Bacilli</taxon>
        <taxon>Bacillales</taxon>
        <taxon>Bacillaceae</taxon>
        <taxon>Gracilibacillus</taxon>
    </lineage>
</organism>
<keyword evidence="2" id="KW-0813">Transport</keyword>
<reference evidence="5 6" key="1">
    <citation type="submission" date="2019-10" db="EMBL/GenBank/DDBJ databases">
        <title>Gracilibacillus sp. nov. isolated from rice seeds.</title>
        <authorList>
            <person name="He S."/>
        </authorList>
    </citation>
    <scope>NUCLEOTIDE SEQUENCE [LARGE SCALE GENOMIC DNA]</scope>
    <source>
        <strain evidence="5 6">TD8</strain>
    </source>
</reference>
<sequence length="412" mass="46206">MKKIKWIMIASLLVCFAFIMTACGSNSASSSEEPLKIWAMGAEGQKLKEFAKNFEEEHGIKTDVLAVPWGDAHDKILTAVAAGEGPDVLQIGNTWVAEFGEAGTFLDLTEYVESEEYPNLNQDNFFPSSTQTTVYNDKVLAVPYIIDTRVLFYRTDLLEQAGYPDGPATWDETLDAARTLAARGPDKNGFEIDQGSHHIPMMFAWEHGWDYDISKGAENFADPKFKQAMELYHQLFDEDLAQLEAGKETVQAFADGTNPMFISGPYMVNTIKEQAPEIEGKWNVKVMPKAETSNSIAGGSHFSVFHSSERVEDALTFINYMADPETQVEWYKEAFTLPTVKAAWEDPALKNDPMIKVFGEQIEMTKAFPVMAEYEFMAKELLKTLEQINRGGKSVDEALAEYQKEVEKILSE</sequence>
<dbReference type="PANTHER" id="PTHR30061">
    <property type="entry name" value="MALTOSE-BINDING PERIPLASMIC PROTEIN"/>
    <property type="match status" value="1"/>
</dbReference>
<dbReference type="GO" id="GO:0042956">
    <property type="term" value="P:maltodextrin transmembrane transport"/>
    <property type="evidence" value="ECO:0007669"/>
    <property type="project" value="TreeGrafter"/>
</dbReference>
<dbReference type="RefSeq" id="WP_153406607.1">
    <property type="nucleotide sequence ID" value="NZ_ML762449.1"/>
</dbReference>
<dbReference type="GO" id="GO:0015768">
    <property type="term" value="P:maltose transport"/>
    <property type="evidence" value="ECO:0007669"/>
    <property type="project" value="TreeGrafter"/>
</dbReference>
<evidence type="ECO:0000256" key="4">
    <source>
        <dbReference type="SAM" id="SignalP"/>
    </source>
</evidence>
<feature type="signal peptide" evidence="4">
    <location>
        <begin position="1"/>
        <end position="22"/>
    </location>
</feature>
<dbReference type="CDD" id="cd14747">
    <property type="entry name" value="PBP2_MalE"/>
    <property type="match status" value="1"/>
</dbReference>
<dbReference type="InterPro" id="IPR006059">
    <property type="entry name" value="SBP"/>
</dbReference>
<gene>
    <name evidence="5" type="ORF">F9U64_19775</name>
</gene>
<dbReference type="GO" id="GO:1901982">
    <property type="term" value="F:maltose binding"/>
    <property type="evidence" value="ECO:0007669"/>
    <property type="project" value="TreeGrafter"/>
</dbReference>
<proteinExistence type="inferred from homology"/>
<evidence type="ECO:0000313" key="5">
    <source>
        <dbReference type="EMBL" id="KAB8126544.1"/>
    </source>
</evidence>
<evidence type="ECO:0000256" key="1">
    <source>
        <dbReference type="ARBA" id="ARBA00008520"/>
    </source>
</evidence>